<dbReference type="SUPFAM" id="SSF51430">
    <property type="entry name" value="NAD(P)-linked oxidoreductase"/>
    <property type="match status" value="1"/>
</dbReference>
<evidence type="ECO:0000313" key="3">
    <source>
        <dbReference type="EMBL" id="PAB24956.1"/>
    </source>
</evidence>
<reference evidence="3 4" key="1">
    <citation type="submission" date="2017-05" db="EMBL/GenBank/DDBJ databases">
        <title>Comparative genomic of Pseudomonas savastanoi pathovars.</title>
        <authorList>
            <person name="Pintado A."/>
            <person name="Moreno-Perez A."/>
            <person name="Caballo-Ponce E."/>
            <person name="Murillo J."/>
            <person name="Bardaji L."/>
            <person name="Cerboneschi M."/>
            <person name="Rodriguez-Palenzuela P."/>
            <person name="Ramos C."/>
            <person name="Tegli S."/>
        </authorList>
    </citation>
    <scope>NUCLEOTIDE SEQUENCE [LARGE SCALE GENOMIC DNA]</scope>
    <source>
        <strain evidence="3 4">ESC 23</strain>
    </source>
</reference>
<sequence>MSDSLQVALAWLLAQKPWIAPIPGTTKLHRLEENIGAAALSLDSSDLSAIEAALKNIKVVGDRYSAQMQKIVNR</sequence>
<dbReference type="Proteomes" id="UP000216306">
    <property type="component" value="Unassembled WGS sequence"/>
</dbReference>
<comment type="caution">
    <text evidence="3">The sequence shown here is derived from an EMBL/GenBank/DDBJ whole genome shotgun (WGS) entry which is preliminary data.</text>
</comment>
<accession>A0AB73QV30</accession>
<evidence type="ECO:0000313" key="4">
    <source>
        <dbReference type="Proteomes" id="UP000216306"/>
    </source>
</evidence>
<dbReference type="Gene3D" id="3.20.20.100">
    <property type="entry name" value="NADP-dependent oxidoreductase domain"/>
    <property type="match status" value="1"/>
</dbReference>
<evidence type="ECO:0000259" key="2">
    <source>
        <dbReference type="Pfam" id="PF00248"/>
    </source>
</evidence>
<dbReference type="InterPro" id="IPR036812">
    <property type="entry name" value="NAD(P)_OxRdtase_dom_sf"/>
</dbReference>
<dbReference type="EMBL" id="NIAY01000194">
    <property type="protein sequence ID" value="PAB24956.1"/>
    <property type="molecule type" value="Genomic_DNA"/>
</dbReference>
<dbReference type="InterPro" id="IPR050791">
    <property type="entry name" value="Aldo-Keto_reductase"/>
</dbReference>
<dbReference type="AlphaFoldDB" id="A0AB73QV30"/>
<organism evidence="3 4">
    <name type="scientific">Pseudomonas savastanoi pv. nerii</name>
    <dbReference type="NCBI Taxonomy" id="360921"/>
    <lineage>
        <taxon>Bacteria</taxon>
        <taxon>Pseudomonadati</taxon>
        <taxon>Pseudomonadota</taxon>
        <taxon>Gammaproteobacteria</taxon>
        <taxon>Pseudomonadales</taxon>
        <taxon>Pseudomonadaceae</taxon>
        <taxon>Pseudomonas</taxon>
    </lineage>
</organism>
<gene>
    <name evidence="3" type="ORF">CC205_26985</name>
</gene>
<dbReference type="PANTHER" id="PTHR43625">
    <property type="entry name" value="AFLATOXIN B1 ALDEHYDE REDUCTASE"/>
    <property type="match status" value="1"/>
</dbReference>
<dbReference type="PANTHER" id="PTHR43625:SF77">
    <property type="entry name" value="ALDO-KETO REDUCTASE"/>
    <property type="match status" value="1"/>
</dbReference>
<proteinExistence type="predicted"/>
<evidence type="ECO:0000256" key="1">
    <source>
        <dbReference type="ARBA" id="ARBA00023002"/>
    </source>
</evidence>
<dbReference type="Pfam" id="PF00248">
    <property type="entry name" value="Aldo_ket_red"/>
    <property type="match status" value="1"/>
</dbReference>
<dbReference type="GO" id="GO:0005737">
    <property type="term" value="C:cytoplasm"/>
    <property type="evidence" value="ECO:0007669"/>
    <property type="project" value="TreeGrafter"/>
</dbReference>
<keyword evidence="1" id="KW-0560">Oxidoreductase</keyword>
<feature type="domain" description="NADP-dependent oxidoreductase" evidence="2">
    <location>
        <begin position="5"/>
        <end position="54"/>
    </location>
</feature>
<name>A0AB73QV30_PSESS</name>
<protein>
    <recommendedName>
        <fullName evidence="2">NADP-dependent oxidoreductase domain-containing protein</fullName>
    </recommendedName>
</protein>
<dbReference type="GO" id="GO:0016491">
    <property type="term" value="F:oxidoreductase activity"/>
    <property type="evidence" value="ECO:0007669"/>
    <property type="project" value="UniProtKB-KW"/>
</dbReference>
<dbReference type="InterPro" id="IPR023210">
    <property type="entry name" value="NADP_OxRdtase_dom"/>
</dbReference>